<dbReference type="Proteomes" id="UP001501510">
    <property type="component" value="Unassembled WGS sequence"/>
</dbReference>
<protein>
    <submittedName>
        <fullName evidence="1">Uncharacterized protein</fullName>
    </submittedName>
</protein>
<keyword evidence="2" id="KW-1185">Reference proteome</keyword>
<sequence length="76" mass="8718">MPVAPVGPVGPGGQVHLPQLGIQIIVFFRLQSKFNHLPYNNLMLVGLFYKYNHRPNVVYEILIKYVFKLIIVNLNI</sequence>
<gene>
    <name evidence="1" type="ORF">GCM10008906_04690</name>
</gene>
<name>A0ABP3UK59_9CLOT</name>
<organism evidence="1 2">
    <name type="scientific">Clostridium oceanicum</name>
    <dbReference type="NCBI Taxonomy" id="1543"/>
    <lineage>
        <taxon>Bacteria</taxon>
        <taxon>Bacillati</taxon>
        <taxon>Bacillota</taxon>
        <taxon>Clostridia</taxon>
        <taxon>Eubacteriales</taxon>
        <taxon>Clostridiaceae</taxon>
        <taxon>Clostridium</taxon>
    </lineage>
</organism>
<comment type="caution">
    <text evidence="1">The sequence shown here is derived from an EMBL/GenBank/DDBJ whole genome shotgun (WGS) entry which is preliminary data.</text>
</comment>
<proteinExistence type="predicted"/>
<dbReference type="EMBL" id="BAAACG010000003">
    <property type="protein sequence ID" value="GAA0733600.1"/>
    <property type="molecule type" value="Genomic_DNA"/>
</dbReference>
<evidence type="ECO:0000313" key="1">
    <source>
        <dbReference type="EMBL" id="GAA0733600.1"/>
    </source>
</evidence>
<accession>A0ABP3UK59</accession>
<evidence type="ECO:0000313" key="2">
    <source>
        <dbReference type="Proteomes" id="UP001501510"/>
    </source>
</evidence>
<reference evidence="2" key="1">
    <citation type="journal article" date="2019" name="Int. J. Syst. Evol. Microbiol.">
        <title>The Global Catalogue of Microorganisms (GCM) 10K type strain sequencing project: providing services to taxonomists for standard genome sequencing and annotation.</title>
        <authorList>
            <consortium name="The Broad Institute Genomics Platform"/>
            <consortium name="The Broad Institute Genome Sequencing Center for Infectious Disease"/>
            <person name="Wu L."/>
            <person name="Ma J."/>
        </authorList>
    </citation>
    <scope>NUCLEOTIDE SEQUENCE [LARGE SCALE GENOMIC DNA]</scope>
    <source>
        <strain evidence="2">JCM 1407</strain>
    </source>
</reference>